<accession>A0A0N5A983</accession>
<evidence type="ECO:0000256" key="1">
    <source>
        <dbReference type="ARBA" id="ARBA00004167"/>
    </source>
</evidence>
<dbReference type="PANTHER" id="PTHR48043">
    <property type="entry name" value="EG:EG0003.4 PROTEIN-RELATED"/>
    <property type="match status" value="1"/>
</dbReference>
<proteinExistence type="inferred from homology"/>
<evidence type="ECO:0000256" key="5">
    <source>
        <dbReference type="ARBA" id="ARBA00022679"/>
    </source>
</evidence>
<name>A0A0N5A983_9BILA</name>
<evidence type="ECO:0000256" key="11">
    <source>
        <dbReference type="SAM" id="Phobius"/>
    </source>
</evidence>
<keyword evidence="6 11" id="KW-0812">Transmembrane</keyword>
<dbReference type="GO" id="GO:0015020">
    <property type="term" value="F:glucuronosyltransferase activity"/>
    <property type="evidence" value="ECO:0007669"/>
    <property type="project" value="UniProtKB-EC"/>
</dbReference>
<reference evidence="14" key="1">
    <citation type="submission" date="2017-02" db="UniProtKB">
        <authorList>
            <consortium name="WormBaseParasite"/>
        </authorList>
    </citation>
    <scope>IDENTIFICATION</scope>
</reference>
<comment type="subcellular location">
    <subcellularLocation>
        <location evidence="1">Membrane</location>
        <topology evidence="1">Single-pass membrane protein</topology>
    </subcellularLocation>
</comment>
<dbReference type="Gene3D" id="3.40.50.2000">
    <property type="entry name" value="Glycogen Phosphorylase B"/>
    <property type="match status" value="2"/>
</dbReference>
<evidence type="ECO:0000256" key="8">
    <source>
        <dbReference type="ARBA" id="ARBA00022989"/>
    </source>
</evidence>
<dbReference type="InterPro" id="IPR002213">
    <property type="entry name" value="UDP_glucos_trans"/>
</dbReference>
<evidence type="ECO:0000313" key="14">
    <source>
        <dbReference type="WBParaSite" id="SMUV_0000065301-mRNA-1"/>
    </source>
</evidence>
<evidence type="ECO:0000256" key="2">
    <source>
        <dbReference type="ARBA" id="ARBA00009995"/>
    </source>
</evidence>
<dbReference type="SUPFAM" id="SSF53756">
    <property type="entry name" value="UDP-Glycosyltransferase/glycogen phosphorylase"/>
    <property type="match status" value="1"/>
</dbReference>
<keyword evidence="5" id="KW-0808">Transferase</keyword>
<dbReference type="FunFam" id="3.40.50.2000:FF:000038">
    <property type="entry name" value="UDP-GlucuronosylTransferase"/>
    <property type="match status" value="1"/>
</dbReference>
<keyword evidence="7 12" id="KW-0732">Signal</keyword>
<dbReference type="GO" id="GO:0016020">
    <property type="term" value="C:membrane"/>
    <property type="evidence" value="ECO:0007669"/>
    <property type="project" value="UniProtKB-SubCell"/>
</dbReference>
<evidence type="ECO:0000256" key="7">
    <source>
        <dbReference type="ARBA" id="ARBA00022729"/>
    </source>
</evidence>
<dbReference type="STRING" id="451379.A0A0N5A983"/>
<protein>
    <recommendedName>
        <fullName evidence="3">glucuronosyltransferase</fullName>
        <ecNumber evidence="3">2.4.1.17</ecNumber>
    </recommendedName>
</protein>
<dbReference type="WBParaSite" id="SMUV_0000065301-mRNA-1">
    <property type="protein sequence ID" value="SMUV_0000065301-mRNA-1"/>
    <property type="gene ID" value="SMUV_0000065301"/>
</dbReference>
<dbReference type="InterPro" id="IPR050271">
    <property type="entry name" value="UDP-glycosyltransferase"/>
</dbReference>
<comment type="similarity">
    <text evidence="2">Belongs to the UDP-glycosyltransferase family.</text>
</comment>
<keyword evidence="9 11" id="KW-0472">Membrane</keyword>
<dbReference type="CDD" id="cd03784">
    <property type="entry name" value="GT1_Gtf-like"/>
    <property type="match status" value="1"/>
</dbReference>
<evidence type="ECO:0000256" key="4">
    <source>
        <dbReference type="ARBA" id="ARBA00022676"/>
    </source>
</evidence>
<evidence type="ECO:0000256" key="12">
    <source>
        <dbReference type="SAM" id="SignalP"/>
    </source>
</evidence>
<evidence type="ECO:0000256" key="6">
    <source>
        <dbReference type="ARBA" id="ARBA00022692"/>
    </source>
</evidence>
<evidence type="ECO:0000256" key="9">
    <source>
        <dbReference type="ARBA" id="ARBA00023136"/>
    </source>
</evidence>
<sequence>MLKLLLLLSVAACASCAGPYKILFYSPQFSPSHVKFVGGIADFLVKAGHNVTVLMPKMSPIVSITGVKLAKIIFVPAAAEASTLFIKQNMMNDVWSADLTFMKIQFMVDAFTATCRRVNEEKELLESLKEENFDLMVAELFDGCAFVELLHIPAHVITCASSLMDNVAQLIGVPMFPSYVPGLMAPFPDKMTYIQRFLNMFMTYGASLFLNNILDSDTLLYRKLYGSNFTDLREVVAQTSFVLTNGEYLLDYPHPITHKVIEIAGLSFKNPQNLNKEWNKVLTARKRAILVSFGSNVQSCNMTQPMKDSFLKLFDEFPDVTFIWKYECDDLPLDKHKNLFISKWLPQIDILGHKSLVAFITHGGMNSLVETTRIGKPVVVIPLFGDQERNANLLERAGIGIKVMKNNLENHEVLHDAKAESMSRMIRKKPFSPVDALIRHVEFAAEFGRLPFLDPVGRTMPFYKYFLLDIIIPILLLVILIAFCILWCLYLVLRKFLRYVCAKKQKAE</sequence>
<feature type="transmembrane region" description="Helical" evidence="11">
    <location>
        <begin position="465"/>
        <end position="493"/>
    </location>
</feature>
<dbReference type="Proteomes" id="UP000046393">
    <property type="component" value="Unplaced"/>
</dbReference>
<dbReference type="Pfam" id="PF00201">
    <property type="entry name" value="UDPGT"/>
    <property type="match status" value="1"/>
</dbReference>
<feature type="signal peptide" evidence="12">
    <location>
        <begin position="1"/>
        <end position="16"/>
    </location>
</feature>
<dbReference type="PANTHER" id="PTHR48043:SF23">
    <property type="entry name" value="UDP-GLUCURONOSYLTRANSFERASE"/>
    <property type="match status" value="1"/>
</dbReference>
<evidence type="ECO:0000313" key="13">
    <source>
        <dbReference type="Proteomes" id="UP000046393"/>
    </source>
</evidence>
<evidence type="ECO:0000256" key="3">
    <source>
        <dbReference type="ARBA" id="ARBA00012544"/>
    </source>
</evidence>
<keyword evidence="4" id="KW-0328">Glycosyltransferase</keyword>
<keyword evidence="13" id="KW-1185">Reference proteome</keyword>
<feature type="chain" id="PRO_5005892866" description="glucuronosyltransferase" evidence="12">
    <location>
        <begin position="17"/>
        <end position="508"/>
    </location>
</feature>
<evidence type="ECO:0000256" key="10">
    <source>
        <dbReference type="ARBA" id="ARBA00047475"/>
    </source>
</evidence>
<comment type="catalytic activity">
    <reaction evidence="10">
        <text>glucuronate acceptor + UDP-alpha-D-glucuronate = acceptor beta-D-glucuronoside + UDP + H(+)</text>
        <dbReference type="Rhea" id="RHEA:21032"/>
        <dbReference type="ChEBI" id="CHEBI:15378"/>
        <dbReference type="ChEBI" id="CHEBI:58052"/>
        <dbReference type="ChEBI" id="CHEBI:58223"/>
        <dbReference type="ChEBI" id="CHEBI:132367"/>
        <dbReference type="ChEBI" id="CHEBI:132368"/>
        <dbReference type="EC" id="2.4.1.17"/>
    </reaction>
</comment>
<dbReference type="AlphaFoldDB" id="A0A0N5A983"/>
<keyword evidence="8 11" id="KW-1133">Transmembrane helix</keyword>
<organism evidence="13 14">
    <name type="scientific">Syphacia muris</name>
    <dbReference type="NCBI Taxonomy" id="451379"/>
    <lineage>
        <taxon>Eukaryota</taxon>
        <taxon>Metazoa</taxon>
        <taxon>Ecdysozoa</taxon>
        <taxon>Nematoda</taxon>
        <taxon>Chromadorea</taxon>
        <taxon>Rhabditida</taxon>
        <taxon>Spirurina</taxon>
        <taxon>Oxyuridomorpha</taxon>
        <taxon>Oxyuroidea</taxon>
        <taxon>Oxyuridae</taxon>
        <taxon>Syphacia</taxon>
    </lineage>
</organism>
<dbReference type="EC" id="2.4.1.17" evidence="3"/>